<keyword evidence="7 11" id="KW-0030">Aminoacyl-tRNA synthetase</keyword>
<dbReference type="InterPro" id="IPR006195">
    <property type="entry name" value="aa-tRNA-synth_II"/>
</dbReference>
<dbReference type="InterPro" id="IPR015807">
    <property type="entry name" value="His-tRNA-ligase"/>
</dbReference>
<dbReference type="Gene3D" id="3.40.50.800">
    <property type="entry name" value="Anticodon-binding domain"/>
    <property type="match status" value="1"/>
</dbReference>
<dbReference type="EC" id="6.1.1.21" evidence="2"/>
<evidence type="ECO:0000313" key="11">
    <source>
        <dbReference type="EMBL" id="VAX20702.1"/>
    </source>
</evidence>
<dbReference type="PANTHER" id="PTHR43707">
    <property type="entry name" value="HISTIDYL-TRNA SYNTHETASE"/>
    <property type="match status" value="1"/>
</dbReference>
<dbReference type="GO" id="GO:0006427">
    <property type="term" value="P:histidyl-tRNA aminoacylation"/>
    <property type="evidence" value="ECO:0007669"/>
    <property type="project" value="InterPro"/>
</dbReference>
<accession>A0A3B1BY31</accession>
<dbReference type="Pfam" id="PF03129">
    <property type="entry name" value="HGTP_anticodon"/>
    <property type="match status" value="1"/>
</dbReference>
<name>A0A3B1BY31_9ZZZZ</name>
<comment type="similarity">
    <text evidence="1">Belongs to the class-II aminoacyl-tRNA synthetase family.</text>
</comment>
<proteinExistence type="inferred from homology"/>
<dbReference type="SUPFAM" id="SSF55681">
    <property type="entry name" value="Class II aaRS and biotin synthetases"/>
    <property type="match status" value="1"/>
</dbReference>
<keyword evidence="6" id="KW-0648">Protein biosynthesis</keyword>
<dbReference type="PIRSF" id="PIRSF001549">
    <property type="entry name" value="His-tRNA_synth"/>
    <property type="match status" value="1"/>
</dbReference>
<comment type="catalytic activity">
    <reaction evidence="9">
        <text>tRNA(His) + L-histidine + ATP = L-histidyl-tRNA(His) + AMP + diphosphate + H(+)</text>
        <dbReference type="Rhea" id="RHEA:17313"/>
        <dbReference type="Rhea" id="RHEA-COMP:9665"/>
        <dbReference type="Rhea" id="RHEA-COMP:9689"/>
        <dbReference type="ChEBI" id="CHEBI:15378"/>
        <dbReference type="ChEBI" id="CHEBI:30616"/>
        <dbReference type="ChEBI" id="CHEBI:33019"/>
        <dbReference type="ChEBI" id="CHEBI:57595"/>
        <dbReference type="ChEBI" id="CHEBI:78442"/>
        <dbReference type="ChEBI" id="CHEBI:78527"/>
        <dbReference type="ChEBI" id="CHEBI:456215"/>
        <dbReference type="EC" id="6.1.1.21"/>
    </reaction>
</comment>
<dbReference type="Gene3D" id="3.30.930.10">
    <property type="entry name" value="Bira Bifunctional Protein, Domain 2"/>
    <property type="match status" value="1"/>
</dbReference>
<evidence type="ECO:0000256" key="3">
    <source>
        <dbReference type="ARBA" id="ARBA00022598"/>
    </source>
</evidence>
<evidence type="ECO:0000256" key="1">
    <source>
        <dbReference type="ARBA" id="ARBA00008226"/>
    </source>
</evidence>
<dbReference type="InterPro" id="IPR041715">
    <property type="entry name" value="HisRS-like_core"/>
</dbReference>
<reference evidence="11" key="1">
    <citation type="submission" date="2018-06" db="EMBL/GenBank/DDBJ databases">
        <authorList>
            <person name="Zhirakovskaya E."/>
        </authorList>
    </citation>
    <scope>NUCLEOTIDE SEQUENCE</scope>
</reference>
<dbReference type="GO" id="GO:0005524">
    <property type="term" value="F:ATP binding"/>
    <property type="evidence" value="ECO:0007669"/>
    <property type="project" value="UniProtKB-KW"/>
</dbReference>
<keyword evidence="4" id="KW-0547">Nucleotide-binding</keyword>
<dbReference type="SUPFAM" id="SSF52954">
    <property type="entry name" value="Class II aaRS ABD-related"/>
    <property type="match status" value="1"/>
</dbReference>
<evidence type="ECO:0000256" key="2">
    <source>
        <dbReference type="ARBA" id="ARBA00012815"/>
    </source>
</evidence>
<organism evidence="11">
    <name type="scientific">hydrothermal vent metagenome</name>
    <dbReference type="NCBI Taxonomy" id="652676"/>
    <lineage>
        <taxon>unclassified sequences</taxon>
        <taxon>metagenomes</taxon>
        <taxon>ecological metagenomes</taxon>
    </lineage>
</organism>
<gene>
    <name evidence="11" type="ORF">MNBD_NITROSPINAE03-1221</name>
</gene>
<dbReference type="InterPro" id="IPR004516">
    <property type="entry name" value="HisRS/HisZ"/>
</dbReference>
<dbReference type="PANTHER" id="PTHR43707:SF1">
    <property type="entry name" value="HISTIDINE--TRNA LIGASE, MITOCHONDRIAL-RELATED"/>
    <property type="match status" value="1"/>
</dbReference>
<evidence type="ECO:0000256" key="5">
    <source>
        <dbReference type="ARBA" id="ARBA00022840"/>
    </source>
</evidence>
<dbReference type="PROSITE" id="PS50862">
    <property type="entry name" value="AA_TRNA_LIGASE_II"/>
    <property type="match status" value="1"/>
</dbReference>
<evidence type="ECO:0000256" key="9">
    <source>
        <dbReference type="ARBA" id="ARBA00047639"/>
    </source>
</evidence>
<dbReference type="GO" id="GO:0005737">
    <property type="term" value="C:cytoplasm"/>
    <property type="evidence" value="ECO:0007669"/>
    <property type="project" value="InterPro"/>
</dbReference>
<sequence length="427" mass="47296">MKSEKINRVKGTKDILPAATALWREVEEVAREVFELYNFHEIRFPVFEKTEVFTKSIGETSDIVEKEMYTFTDRGDESLTLRPEGTAPVVRAFVENSLFNKPGVKKLYYMGPMFRAERPQAGRFRQFHQIGAEVFGTDDPSADAELILALLDFFEALNITGLELKLNSLGCPVCRPAYRDELASFLKSRIGSLCESCQRRVDKNPFRALDCKSKGCRQVVSDAPSIDSFLCGDCKEHFKTVKDLLDDTGVSVTLDPKLVRGLDYYSRTAFEVTSSRLGAQDAVAGGGRYNSLVEQFGGPPTPAIGFALGMERLLTLVDAPEREPAPDLFLVAVGGKAEKEIFQLARRLRQDGFMVERGFGGGNLNNRMKKADKSGARFAVIIGDDEIANASATIKDLVKGTQKQVGLDEISKTLEDDLLASIEEQSE</sequence>
<dbReference type="Pfam" id="PF13393">
    <property type="entry name" value="tRNA-synt_His"/>
    <property type="match status" value="1"/>
</dbReference>
<keyword evidence="5" id="KW-0067">ATP-binding</keyword>
<dbReference type="AlphaFoldDB" id="A0A3B1BY31"/>
<evidence type="ECO:0000256" key="7">
    <source>
        <dbReference type="ARBA" id="ARBA00023146"/>
    </source>
</evidence>
<dbReference type="InterPro" id="IPR004154">
    <property type="entry name" value="Anticodon-bd"/>
</dbReference>
<protein>
    <recommendedName>
        <fullName evidence="2">histidine--tRNA ligase</fullName>
        <ecNumber evidence="2">6.1.1.21</ecNumber>
    </recommendedName>
    <alternativeName>
        <fullName evidence="8">Histidyl-tRNA synthetase</fullName>
    </alternativeName>
</protein>
<dbReference type="InterPro" id="IPR045864">
    <property type="entry name" value="aa-tRNA-synth_II/BPL/LPL"/>
</dbReference>
<dbReference type="CDD" id="cd00859">
    <property type="entry name" value="HisRS_anticodon"/>
    <property type="match status" value="1"/>
</dbReference>
<evidence type="ECO:0000256" key="8">
    <source>
        <dbReference type="ARBA" id="ARBA00030619"/>
    </source>
</evidence>
<keyword evidence="3 11" id="KW-0436">Ligase</keyword>
<dbReference type="CDD" id="cd00773">
    <property type="entry name" value="HisRS-like_core"/>
    <property type="match status" value="1"/>
</dbReference>
<dbReference type="InterPro" id="IPR033656">
    <property type="entry name" value="HisRS_anticodon"/>
</dbReference>
<dbReference type="GO" id="GO:0004821">
    <property type="term" value="F:histidine-tRNA ligase activity"/>
    <property type="evidence" value="ECO:0007669"/>
    <property type="project" value="UniProtKB-EC"/>
</dbReference>
<evidence type="ECO:0000256" key="4">
    <source>
        <dbReference type="ARBA" id="ARBA00022741"/>
    </source>
</evidence>
<dbReference type="InterPro" id="IPR036621">
    <property type="entry name" value="Anticodon-bd_dom_sf"/>
</dbReference>
<feature type="domain" description="Aminoacyl-transfer RNA synthetases class-II family profile" evidence="10">
    <location>
        <begin position="1"/>
        <end position="326"/>
    </location>
</feature>
<dbReference type="NCBIfam" id="TIGR00442">
    <property type="entry name" value="hisS"/>
    <property type="match status" value="1"/>
</dbReference>
<evidence type="ECO:0000256" key="6">
    <source>
        <dbReference type="ARBA" id="ARBA00022917"/>
    </source>
</evidence>
<dbReference type="HAMAP" id="MF_00127">
    <property type="entry name" value="His_tRNA_synth"/>
    <property type="match status" value="1"/>
</dbReference>
<evidence type="ECO:0000259" key="10">
    <source>
        <dbReference type="PROSITE" id="PS50862"/>
    </source>
</evidence>
<dbReference type="EMBL" id="UOGB01000186">
    <property type="protein sequence ID" value="VAX20702.1"/>
    <property type="molecule type" value="Genomic_DNA"/>
</dbReference>